<protein>
    <recommendedName>
        <fullName evidence="4">HEAT repeat domain-containing protein</fullName>
    </recommendedName>
</protein>
<dbReference type="Pfam" id="PF03130">
    <property type="entry name" value="HEAT_PBS"/>
    <property type="match status" value="1"/>
</dbReference>
<accession>A0A1F7K9J1</accession>
<dbReference type="Gene3D" id="1.25.10.10">
    <property type="entry name" value="Leucine-rich Repeat Variant"/>
    <property type="match status" value="1"/>
</dbReference>
<proteinExistence type="predicted"/>
<evidence type="ECO:0000313" key="3">
    <source>
        <dbReference type="Proteomes" id="UP000178450"/>
    </source>
</evidence>
<keyword evidence="1" id="KW-1133">Transmembrane helix</keyword>
<feature type="transmembrane region" description="Helical" evidence="1">
    <location>
        <begin position="20"/>
        <end position="42"/>
    </location>
</feature>
<dbReference type="Proteomes" id="UP000178450">
    <property type="component" value="Unassembled WGS sequence"/>
</dbReference>
<evidence type="ECO:0000256" key="1">
    <source>
        <dbReference type="SAM" id="Phobius"/>
    </source>
</evidence>
<reference evidence="2 3" key="1">
    <citation type="journal article" date="2016" name="Nat. Commun.">
        <title>Thousands of microbial genomes shed light on interconnected biogeochemical processes in an aquifer system.</title>
        <authorList>
            <person name="Anantharaman K."/>
            <person name="Brown C.T."/>
            <person name="Hug L.A."/>
            <person name="Sharon I."/>
            <person name="Castelle C.J."/>
            <person name="Probst A.J."/>
            <person name="Thomas B.C."/>
            <person name="Singh A."/>
            <person name="Wilkins M.J."/>
            <person name="Karaoz U."/>
            <person name="Brodie E.L."/>
            <person name="Williams K.H."/>
            <person name="Hubbard S.S."/>
            <person name="Banfield J.F."/>
        </authorList>
    </citation>
    <scope>NUCLEOTIDE SEQUENCE [LARGE SCALE GENOMIC DNA]</scope>
</reference>
<evidence type="ECO:0008006" key="4">
    <source>
        <dbReference type="Google" id="ProtNLM"/>
    </source>
</evidence>
<comment type="caution">
    <text evidence="2">The sequence shown here is derived from an EMBL/GenBank/DDBJ whole genome shotgun (WGS) entry which is preliminary data.</text>
</comment>
<keyword evidence="1" id="KW-0472">Membrane</keyword>
<organism evidence="2 3">
    <name type="scientific">Candidatus Roizmanbacteria bacterium RIFOXYA1_FULL_41_12</name>
    <dbReference type="NCBI Taxonomy" id="1802082"/>
    <lineage>
        <taxon>Bacteria</taxon>
        <taxon>Candidatus Roizmaniibacteriota</taxon>
    </lineage>
</organism>
<keyword evidence="1" id="KW-0812">Transmembrane</keyword>
<evidence type="ECO:0000313" key="2">
    <source>
        <dbReference type="EMBL" id="OGK64534.1"/>
    </source>
</evidence>
<dbReference type="SMART" id="SM00567">
    <property type="entry name" value="EZ_HEAT"/>
    <property type="match status" value="1"/>
</dbReference>
<dbReference type="AlphaFoldDB" id="A0A1F7K9J1"/>
<dbReference type="InterPro" id="IPR004155">
    <property type="entry name" value="PBS_lyase_HEAT"/>
</dbReference>
<name>A0A1F7K9J1_9BACT</name>
<dbReference type="EMBL" id="MGBG01000020">
    <property type="protein sequence ID" value="OGK64534.1"/>
    <property type="molecule type" value="Genomic_DNA"/>
</dbReference>
<gene>
    <name evidence="2" type="ORF">A2209_02445</name>
</gene>
<dbReference type="InterPro" id="IPR011989">
    <property type="entry name" value="ARM-like"/>
</dbReference>
<sequence length="141" mass="15711">MIRKKLAKVYKVLLKHKLLLTATVFLIVGFILGVFLLGVQWIGHDVSQECLNAQEQYQGTCVNSLSTLILDPRQKLRHRTQAVWALGQLGDSKAVPALEKLATRPECQTGTNCHYELQKALKLASGSLNLTAPFWRLSIAN</sequence>